<keyword evidence="1" id="KW-1133">Transmembrane helix</keyword>
<accession>A0A6B0GKT9</accession>
<evidence type="ECO:0000256" key="1">
    <source>
        <dbReference type="SAM" id="Phobius"/>
    </source>
</evidence>
<dbReference type="EMBL" id="WSZK01000022">
    <property type="protein sequence ID" value="MWG35364.1"/>
    <property type="molecule type" value="Genomic_DNA"/>
</dbReference>
<keyword evidence="1" id="KW-0812">Transmembrane</keyword>
<evidence type="ECO:0000313" key="3">
    <source>
        <dbReference type="Proteomes" id="UP000451471"/>
    </source>
</evidence>
<feature type="transmembrane region" description="Helical" evidence="1">
    <location>
        <begin position="6"/>
        <end position="25"/>
    </location>
</feature>
<feature type="transmembrane region" description="Helical" evidence="1">
    <location>
        <begin position="46"/>
        <end position="68"/>
    </location>
</feature>
<reference evidence="2 3" key="1">
    <citation type="submission" date="2019-12" db="EMBL/GenBank/DDBJ databases">
        <title>Halocatena pleomorpha gen. nov. sp. nov., an extremely halophilic archaeon of family Halobacteriaceae isolated from saltpan soil.</title>
        <authorList>
            <person name="Pal Y."/>
            <person name="Verma A."/>
            <person name="Krishnamurthi S."/>
            <person name="Kumar P."/>
        </authorList>
    </citation>
    <scope>NUCLEOTIDE SEQUENCE [LARGE SCALE GENOMIC DNA]</scope>
    <source>
        <strain evidence="2 3">JCM 16495</strain>
    </source>
</reference>
<dbReference type="RefSeq" id="WP_158205047.1">
    <property type="nucleotide sequence ID" value="NZ_WSZK01000022.1"/>
</dbReference>
<proteinExistence type="predicted"/>
<organism evidence="2 3">
    <name type="scientific">Halomarina oriensis</name>
    <dbReference type="NCBI Taxonomy" id="671145"/>
    <lineage>
        <taxon>Archaea</taxon>
        <taxon>Methanobacteriati</taxon>
        <taxon>Methanobacteriota</taxon>
        <taxon>Stenosarchaea group</taxon>
        <taxon>Halobacteria</taxon>
        <taxon>Halobacteriales</taxon>
        <taxon>Natronomonadaceae</taxon>
        <taxon>Halomarina</taxon>
    </lineage>
</organism>
<dbReference type="Pfam" id="PF24364">
    <property type="entry name" value="DUF7520"/>
    <property type="match status" value="1"/>
</dbReference>
<gene>
    <name evidence="2" type="ORF">GQS65_12860</name>
</gene>
<sequence>MLGLVALTAVVVAAVFGYLIGIVAAGTMSHIRLGELTLFHPTPGGLALYGALATAVVLGTLFGLVQFVSQFDPDAQ</sequence>
<name>A0A6B0GKT9_9EURY</name>
<dbReference type="AlphaFoldDB" id="A0A6B0GKT9"/>
<dbReference type="Proteomes" id="UP000451471">
    <property type="component" value="Unassembled WGS sequence"/>
</dbReference>
<evidence type="ECO:0000313" key="2">
    <source>
        <dbReference type="EMBL" id="MWG35364.1"/>
    </source>
</evidence>
<keyword evidence="1" id="KW-0472">Membrane</keyword>
<comment type="caution">
    <text evidence="2">The sequence shown here is derived from an EMBL/GenBank/DDBJ whole genome shotgun (WGS) entry which is preliminary data.</text>
</comment>
<keyword evidence="3" id="KW-1185">Reference proteome</keyword>
<dbReference type="InterPro" id="IPR055942">
    <property type="entry name" value="DUF7520"/>
</dbReference>
<protein>
    <submittedName>
        <fullName evidence="2">Cox cluster protein</fullName>
    </submittedName>
</protein>